<name>R6I9C8_9FIRM</name>
<keyword evidence="1" id="KW-0067">ATP-binding</keyword>
<protein>
    <submittedName>
        <fullName evidence="1">Sugar ABC transporter ATP-binding protein</fullName>
    </submittedName>
</protein>
<organism evidence="1">
    <name type="scientific">Phascolarctobacterium faecium</name>
    <dbReference type="NCBI Taxonomy" id="33025"/>
    <lineage>
        <taxon>Bacteria</taxon>
        <taxon>Bacillati</taxon>
        <taxon>Bacillota</taxon>
        <taxon>Negativicutes</taxon>
        <taxon>Acidaminococcales</taxon>
        <taxon>Acidaminococcaceae</taxon>
        <taxon>Phascolarctobacterium</taxon>
    </lineage>
</organism>
<reference evidence="1" key="1">
    <citation type="submission" date="2012-11" db="EMBL/GenBank/DDBJ databases">
        <title>Dependencies among metagenomic species, viruses, plasmids and units of genetic variation.</title>
        <authorList>
            <person name="Nielsen H.B."/>
            <person name="Almeida M."/>
            <person name="Juncker A.S."/>
            <person name="Rasmussen S."/>
            <person name="Li J."/>
            <person name="Sunagawa S."/>
            <person name="Plichta D."/>
            <person name="Gautier L."/>
            <person name="Le Chatelier E."/>
            <person name="Peletier E."/>
            <person name="Bonde I."/>
            <person name="Nielsen T."/>
            <person name="Manichanh C."/>
            <person name="Arumugam M."/>
            <person name="Batto J."/>
            <person name="Santos M.B.Q.D."/>
            <person name="Blom N."/>
            <person name="Borruel N."/>
            <person name="Burgdorf K.S."/>
            <person name="Boumezbeur F."/>
            <person name="Casellas F."/>
            <person name="Dore J."/>
            <person name="Guarner F."/>
            <person name="Hansen T."/>
            <person name="Hildebrand F."/>
            <person name="Kaas R.S."/>
            <person name="Kennedy S."/>
            <person name="Kristiansen K."/>
            <person name="Kultima J.R."/>
            <person name="Leonard P."/>
            <person name="Levenez F."/>
            <person name="Lund O."/>
            <person name="Moumen B."/>
            <person name="Le Paslier D."/>
            <person name="Pons N."/>
            <person name="Pedersen O."/>
            <person name="Prifti E."/>
            <person name="Qin J."/>
            <person name="Raes J."/>
            <person name="Tap J."/>
            <person name="Tims S."/>
            <person name="Ussery D.W."/>
            <person name="Yamada T."/>
            <person name="MetaHit consortium"/>
            <person name="Renault P."/>
            <person name="Sicheritz-Ponten T."/>
            <person name="Bork P."/>
            <person name="Wang J."/>
            <person name="Brunak S."/>
            <person name="Ehrlich S.D."/>
        </authorList>
    </citation>
    <scope>NUCLEOTIDE SEQUENCE [LARGE SCALE GENOMIC DNA]</scope>
</reference>
<keyword evidence="1" id="KW-0547">Nucleotide-binding</keyword>
<dbReference type="STRING" id="1262914.BN533_01003"/>
<dbReference type="AlphaFoldDB" id="R6I9C8"/>
<comment type="caution">
    <text evidence="1">The sequence shown here is derived from an EMBL/GenBank/DDBJ whole genome shotgun (WGS) entry which is preliminary data.</text>
</comment>
<proteinExistence type="predicted"/>
<dbReference type="RefSeq" id="WP_021717905.1">
    <property type="nucleotide sequence ID" value="NZ_FR885229.1"/>
</dbReference>
<accession>R6I9C8</accession>
<gene>
    <name evidence="1" type="ORF">BN533_01003</name>
</gene>
<sequence length="111" mass="11988">MKTFREQIAADNTAAFINLLEFADKHNLNGTECSAILQDISVAEGLSTGTGSSQTYPGIYGSRLQVNCLAEALPELPVYGQLFGVNDKQYLVESCADDMGILTIQLVANDR</sequence>
<dbReference type="GO" id="GO:0005524">
    <property type="term" value="F:ATP binding"/>
    <property type="evidence" value="ECO:0007669"/>
    <property type="project" value="UniProtKB-KW"/>
</dbReference>
<dbReference type="HOGENOM" id="CLU_164696_0_0_9"/>
<dbReference type="eggNOG" id="ENOG5032NT1">
    <property type="taxonomic scope" value="Bacteria"/>
</dbReference>
<evidence type="ECO:0000313" key="1">
    <source>
        <dbReference type="EMBL" id="CDB45930.1"/>
    </source>
</evidence>
<dbReference type="EMBL" id="CBDS010000067">
    <property type="protein sequence ID" value="CDB45930.1"/>
    <property type="molecule type" value="Genomic_DNA"/>
</dbReference>